<sequence>MLVDDGLAALHQLDWRITPEARAAHNRLFTPLHEARGYLAPMVHRDLRYGRDARQKLDVHTTADAAGRPVLVFVHGGGFVAGDKAVPGTPFYDHIGGWATRQHMVAVNVTYRLAPQHQWPSGAEDVGSAVAWIHEHIAGYGGDPSRIILMGHSSGGTHVAGYLAGQVGAVAGGVAAAVLLSTFFDPALDQDQPTIRAYFGEDRDRYPVQSTVAGLVRCEVPLLIAAAERDLPACHRQVAGLLEVMPAAGRTRPLVTTIPDHTHLSEIQSLGLDEVAFGGMLARFVHRTRRNG</sequence>
<evidence type="ECO:0000259" key="2">
    <source>
        <dbReference type="Pfam" id="PF07859"/>
    </source>
</evidence>
<dbReference type="AlphaFoldDB" id="A0A919N993"/>
<evidence type="ECO:0000256" key="1">
    <source>
        <dbReference type="ARBA" id="ARBA00022801"/>
    </source>
</evidence>
<dbReference type="InterPro" id="IPR050300">
    <property type="entry name" value="GDXG_lipolytic_enzyme"/>
</dbReference>
<dbReference type="SUPFAM" id="SSF53474">
    <property type="entry name" value="alpha/beta-Hydrolases"/>
    <property type="match status" value="1"/>
</dbReference>
<keyword evidence="4" id="KW-1185">Reference proteome</keyword>
<dbReference type="EMBL" id="BOMW01000042">
    <property type="protein sequence ID" value="GIF06882.1"/>
    <property type="molecule type" value="Genomic_DNA"/>
</dbReference>
<protein>
    <recommendedName>
        <fullName evidence="2">Alpha/beta hydrolase fold-3 domain-containing protein</fullName>
    </recommendedName>
</protein>
<organism evidence="3 4">
    <name type="scientific">Actinoplanes siamensis</name>
    <dbReference type="NCBI Taxonomy" id="1223317"/>
    <lineage>
        <taxon>Bacteria</taxon>
        <taxon>Bacillati</taxon>
        <taxon>Actinomycetota</taxon>
        <taxon>Actinomycetes</taxon>
        <taxon>Micromonosporales</taxon>
        <taxon>Micromonosporaceae</taxon>
        <taxon>Actinoplanes</taxon>
    </lineage>
</organism>
<dbReference type="PANTHER" id="PTHR48081:SF33">
    <property type="entry name" value="KYNURENINE FORMAMIDASE"/>
    <property type="match status" value="1"/>
</dbReference>
<keyword evidence="1" id="KW-0378">Hydrolase</keyword>
<dbReference type="Proteomes" id="UP000629619">
    <property type="component" value="Unassembled WGS sequence"/>
</dbReference>
<comment type="caution">
    <text evidence="3">The sequence shown here is derived from an EMBL/GenBank/DDBJ whole genome shotgun (WGS) entry which is preliminary data.</text>
</comment>
<dbReference type="Gene3D" id="3.40.50.1820">
    <property type="entry name" value="alpha/beta hydrolase"/>
    <property type="match status" value="1"/>
</dbReference>
<dbReference type="InterPro" id="IPR013094">
    <property type="entry name" value="AB_hydrolase_3"/>
</dbReference>
<dbReference type="RefSeq" id="WP_203682314.1">
    <property type="nucleotide sequence ID" value="NZ_BOMW01000042.1"/>
</dbReference>
<proteinExistence type="predicted"/>
<dbReference type="GO" id="GO:0016787">
    <property type="term" value="F:hydrolase activity"/>
    <property type="evidence" value="ECO:0007669"/>
    <property type="project" value="UniProtKB-KW"/>
</dbReference>
<accession>A0A919N993</accession>
<dbReference type="Pfam" id="PF07859">
    <property type="entry name" value="Abhydrolase_3"/>
    <property type="match status" value="1"/>
</dbReference>
<evidence type="ECO:0000313" key="3">
    <source>
        <dbReference type="EMBL" id="GIF06882.1"/>
    </source>
</evidence>
<feature type="domain" description="Alpha/beta hydrolase fold-3" evidence="2">
    <location>
        <begin position="71"/>
        <end position="195"/>
    </location>
</feature>
<dbReference type="PANTHER" id="PTHR48081">
    <property type="entry name" value="AB HYDROLASE SUPERFAMILY PROTEIN C4A8.06C"/>
    <property type="match status" value="1"/>
</dbReference>
<reference evidence="3" key="1">
    <citation type="submission" date="2021-01" db="EMBL/GenBank/DDBJ databases">
        <title>Whole genome shotgun sequence of Actinoplanes siamensis NBRC 109076.</title>
        <authorList>
            <person name="Komaki H."/>
            <person name="Tamura T."/>
        </authorList>
    </citation>
    <scope>NUCLEOTIDE SEQUENCE</scope>
    <source>
        <strain evidence="3">NBRC 109076</strain>
    </source>
</reference>
<dbReference type="InterPro" id="IPR029058">
    <property type="entry name" value="AB_hydrolase_fold"/>
</dbReference>
<gene>
    <name evidence="3" type="ORF">Asi03nite_44200</name>
</gene>
<name>A0A919N993_9ACTN</name>
<evidence type="ECO:0000313" key="4">
    <source>
        <dbReference type="Proteomes" id="UP000629619"/>
    </source>
</evidence>